<gene>
    <name evidence="1" type="ORF">FPZ24_10415</name>
</gene>
<dbReference type="Proteomes" id="UP000315673">
    <property type="component" value="Chromosome"/>
</dbReference>
<accession>A0A5B8LHR7</accession>
<evidence type="ECO:0000313" key="2">
    <source>
        <dbReference type="Proteomes" id="UP000315673"/>
    </source>
</evidence>
<organism evidence="1 2">
    <name type="scientific">Sphingomonas panacisoli</name>
    <dbReference type="NCBI Taxonomy" id="1813879"/>
    <lineage>
        <taxon>Bacteria</taxon>
        <taxon>Pseudomonadati</taxon>
        <taxon>Pseudomonadota</taxon>
        <taxon>Alphaproteobacteria</taxon>
        <taxon>Sphingomonadales</taxon>
        <taxon>Sphingomonadaceae</taxon>
        <taxon>Sphingomonas</taxon>
    </lineage>
</organism>
<proteinExistence type="predicted"/>
<keyword evidence="2" id="KW-1185">Reference proteome</keyword>
<dbReference type="Pfam" id="PF11288">
    <property type="entry name" value="DUF3089"/>
    <property type="match status" value="1"/>
</dbReference>
<dbReference type="AlphaFoldDB" id="A0A5B8LHR7"/>
<dbReference type="OrthoDB" id="9794645at2"/>
<dbReference type="InterPro" id="IPR029058">
    <property type="entry name" value="AB_hydrolase_fold"/>
</dbReference>
<dbReference type="EMBL" id="CP042306">
    <property type="protein sequence ID" value="QDZ07847.1"/>
    <property type="molecule type" value="Genomic_DNA"/>
</dbReference>
<dbReference type="KEGG" id="spai:FPZ24_10415"/>
<dbReference type="SUPFAM" id="SSF53474">
    <property type="entry name" value="alpha/beta-Hydrolases"/>
    <property type="match status" value="1"/>
</dbReference>
<sequence>MKPKRRWWRIALKSLAAILVVLIVAFWAIGGFDLIASMHGPSTPFAEAKAPPAPDYAKPAAWLAFPGRNGLERSTPPGMTPIDEAQAPVDVFFVHPTTFKGSAVWNAPFDADDKAAPLNPPVLLDQVSVFNGCCRMYAPRYRQASLAALKEPKAMAIAFDDVVAAFRYYIKYLNKGRPFIIASHSQGTFHAIHLLQQEILSTPLKSHLVAAYLIGGYTPDTFGELGLPICDNATQTGCVVSYNTSQTGRSGARMIVDGKNYWWRGTFVTNGKPNSICVNPLNWKQQGAAPASANAGSLPFPVAPFGTTAKPLPTLARNLSGAECKNSLLEIDVPWGAPSGFTDKLSWIFGSYHLNDYGIFYDALRRNAIDRAKAWIAANPPIAPR</sequence>
<protein>
    <submittedName>
        <fullName evidence="1">DUF3089 domain-containing protein</fullName>
    </submittedName>
</protein>
<dbReference type="RefSeq" id="WP_146571740.1">
    <property type="nucleotide sequence ID" value="NZ_CP042306.1"/>
</dbReference>
<dbReference type="InterPro" id="IPR021440">
    <property type="entry name" value="DUF3089"/>
</dbReference>
<reference evidence="1 2" key="1">
    <citation type="submission" date="2019-07" db="EMBL/GenBank/DDBJ databases">
        <title>Full genome sequence of Sphingomonas sp. 4R-6-7(HKS19).</title>
        <authorList>
            <person name="Im W.-T."/>
        </authorList>
    </citation>
    <scope>NUCLEOTIDE SEQUENCE [LARGE SCALE GENOMIC DNA]</scope>
    <source>
        <strain evidence="1 2">HKS19</strain>
    </source>
</reference>
<name>A0A5B8LHR7_9SPHN</name>
<evidence type="ECO:0000313" key="1">
    <source>
        <dbReference type="EMBL" id="QDZ07847.1"/>
    </source>
</evidence>